<name>A0AAD6T7X3_9AGAR</name>
<gene>
    <name evidence="1" type="ORF">C8F04DRAFT_948413</name>
</gene>
<dbReference type="AlphaFoldDB" id="A0AAD6T7X3"/>
<evidence type="ECO:0000313" key="1">
    <source>
        <dbReference type="EMBL" id="KAJ7040511.1"/>
    </source>
</evidence>
<feature type="non-terminal residue" evidence="1">
    <location>
        <position position="1"/>
    </location>
</feature>
<comment type="caution">
    <text evidence="1">The sequence shown here is derived from an EMBL/GenBank/DDBJ whole genome shotgun (WGS) entry which is preliminary data.</text>
</comment>
<sequence>GATHEWAKAYSRSRRWKEEVRLLQEEYRRILVSFEYEAERWEARAGRDAVRVVEVEEGFAQGAITYALRQA</sequence>
<keyword evidence="2" id="KW-1185">Reference proteome</keyword>
<dbReference type="Proteomes" id="UP001218188">
    <property type="component" value="Unassembled WGS sequence"/>
</dbReference>
<protein>
    <submittedName>
        <fullName evidence="1">Uncharacterized protein</fullName>
    </submittedName>
</protein>
<proteinExistence type="predicted"/>
<accession>A0AAD6T7X3</accession>
<reference evidence="1" key="1">
    <citation type="submission" date="2023-03" db="EMBL/GenBank/DDBJ databases">
        <title>Massive genome expansion in bonnet fungi (Mycena s.s.) driven by repeated elements and novel gene families across ecological guilds.</title>
        <authorList>
            <consortium name="Lawrence Berkeley National Laboratory"/>
            <person name="Harder C.B."/>
            <person name="Miyauchi S."/>
            <person name="Viragh M."/>
            <person name="Kuo A."/>
            <person name="Thoen E."/>
            <person name="Andreopoulos B."/>
            <person name="Lu D."/>
            <person name="Skrede I."/>
            <person name="Drula E."/>
            <person name="Henrissat B."/>
            <person name="Morin E."/>
            <person name="Kohler A."/>
            <person name="Barry K."/>
            <person name="LaButti K."/>
            <person name="Morin E."/>
            <person name="Salamov A."/>
            <person name="Lipzen A."/>
            <person name="Mereny Z."/>
            <person name="Hegedus B."/>
            <person name="Baldrian P."/>
            <person name="Stursova M."/>
            <person name="Weitz H."/>
            <person name="Taylor A."/>
            <person name="Grigoriev I.V."/>
            <person name="Nagy L.G."/>
            <person name="Martin F."/>
            <person name="Kauserud H."/>
        </authorList>
    </citation>
    <scope>NUCLEOTIDE SEQUENCE</scope>
    <source>
        <strain evidence="1">CBHHK200</strain>
    </source>
</reference>
<evidence type="ECO:0000313" key="2">
    <source>
        <dbReference type="Proteomes" id="UP001218188"/>
    </source>
</evidence>
<dbReference type="EMBL" id="JARJCM010000021">
    <property type="protein sequence ID" value="KAJ7040511.1"/>
    <property type="molecule type" value="Genomic_DNA"/>
</dbReference>
<organism evidence="1 2">
    <name type="scientific">Mycena alexandri</name>
    <dbReference type="NCBI Taxonomy" id="1745969"/>
    <lineage>
        <taxon>Eukaryota</taxon>
        <taxon>Fungi</taxon>
        <taxon>Dikarya</taxon>
        <taxon>Basidiomycota</taxon>
        <taxon>Agaricomycotina</taxon>
        <taxon>Agaricomycetes</taxon>
        <taxon>Agaricomycetidae</taxon>
        <taxon>Agaricales</taxon>
        <taxon>Marasmiineae</taxon>
        <taxon>Mycenaceae</taxon>
        <taxon>Mycena</taxon>
    </lineage>
</organism>